<dbReference type="EMBL" id="WBMS02000009">
    <property type="protein sequence ID" value="MWA01334.1"/>
    <property type="molecule type" value="Genomic_DNA"/>
</dbReference>
<dbReference type="Proteomes" id="UP000462055">
    <property type="component" value="Unassembled WGS sequence"/>
</dbReference>
<dbReference type="PRINTS" id="PR00035">
    <property type="entry name" value="HTHGNTR"/>
</dbReference>
<gene>
    <name evidence="6" type="ORF">F8568_013255</name>
</gene>
<feature type="region of interest" description="Disordered" evidence="4">
    <location>
        <begin position="1"/>
        <end position="37"/>
    </location>
</feature>
<accession>A0A6I4MAR0</accession>
<dbReference type="Gene3D" id="1.10.10.10">
    <property type="entry name" value="Winged helix-like DNA-binding domain superfamily/Winged helix DNA-binding domain"/>
    <property type="match status" value="1"/>
</dbReference>
<dbReference type="CDD" id="cd07377">
    <property type="entry name" value="WHTH_GntR"/>
    <property type="match status" value="1"/>
</dbReference>
<keyword evidence="3" id="KW-0804">Transcription</keyword>
<evidence type="ECO:0000259" key="5">
    <source>
        <dbReference type="PROSITE" id="PS50949"/>
    </source>
</evidence>
<organism evidence="6 7">
    <name type="scientific">Actinomadura physcomitrii</name>
    <dbReference type="NCBI Taxonomy" id="2650748"/>
    <lineage>
        <taxon>Bacteria</taxon>
        <taxon>Bacillati</taxon>
        <taxon>Actinomycetota</taxon>
        <taxon>Actinomycetes</taxon>
        <taxon>Streptosporangiales</taxon>
        <taxon>Thermomonosporaceae</taxon>
        <taxon>Actinomadura</taxon>
    </lineage>
</organism>
<dbReference type="SMART" id="SM00345">
    <property type="entry name" value="HTH_GNTR"/>
    <property type="match status" value="1"/>
</dbReference>
<feature type="compositionally biased region" description="Polar residues" evidence="4">
    <location>
        <begin position="1"/>
        <end position="10"/>
    </location>
</feature>
<evidence type="ECO:0000256" key="2">
    <source>
        <dbReference type="ARBA" id="ARBA00023125"/>
    </source>
</evidence>
<feature type="domain" description="HTH gntR-type" evidence="5">
    <location>
        <begin position="32"/>
        <end position="100"/>
    </location>
</feature>
<sequence length="194" mass="20524">MSGTDSQPAGEQSGLSLGLDDLLGGLDPDDSRSPSKQIAAQLRSAILAGHLKPDTRLPSQQQLSKRYGVARETVKAALRQLAAEDLIIGRQGSRSVVRPRSSDEGRLPPLPSVSSKTFTGILEGLSEAHGAAVSVIRSTPDLRQAFDYATRLIAKLVEMTEAANDLRTETAIRVAEQGQGGNGTLPASENRQEG</sequence>
<name>A0A6I4MAR0_9ACTN</name>
<feature type="compositionally biased region" description="Low complexity" evidence="4">
    <location>
        <begin position="13"/>
        <end position="26"/>
    </location>
</feature>
<proteinExistence type="predicted"/>
<evidence type="ECO:0000313" key="6">
    <source>
        <dbReference type="EMBL" id="MWA01334.1"/>
    </source>
</evidence>
<dbReference type="RefSeq" id="WP_151593848.1">
    <property type="nucleotide sequence ID" value="NZ_WBMS02000009.1"/>
</dbReference>
<comment type="caution">
    <text evidence="6">The sequence shown here is derived from an EMBL/GenBank/DDBJ whole genome shotgun (WGS) entry which is preliminary data.</text>
</comment>
<keyword evidence="2" id="KW-0238">DNA-binding</keyword>
<dbReference type="GO" id="GO:0003677">
    <property type="term" value="F:DNA binding"/>
    <property type="evidence" value="ECO:0007669"/>
    <property type="project" value="UniProtKB-KW"/>
</dbReference>
<dbReference type="PROSITE" id="PS50949">
    <property type="entry name" value="HTH_GNTR"/>
    <property type="match status" value="1"/>
</dbReference>
<dbReference type="InterPro" id="IPR000524">
    <property type="entry name" value="Tscrpt_reg_HTH_GntR"/>
</dbReference>
<dbReference type="AlphaFoldDB" id="A0A6I4MAR0"/>
<reference evidence="6" key="1">
    <citation type="submission" date="2019-12" db="EMBL/GenBank/DDBJ databases">
        <title>Actinomadura physcomitrii sp. nov., a novel actinomycete isolated from moss [Physcomitrium sphaericum (Ludw) Fuernr].</title>
        <authorList>
            <person name="Zhuang X."/>
        </authorList>
    </citation>
    <scope>NUCLEOTIDE SEQUENCE [LARGE SCALE GENOMIC DNA]</scope>
    <source>
        <strain evidence="6">LD22</strain>
    </source>
</reference>
<protein>
    <submittedName>
        <fullName evidence="6">GntR family transcriptional regulator</fullName>
    </submittedName>
</protein>
<keyword evidence="1" id="KW-0805">Transcription regulation</keyword>
<dbReference type="SUPFAM" id="SSF46785">
    <property type="entry name" value="Winged helix' DNA-binding domain"/>
    <property type="match status" value="1"/>
</dbReference>
<feature type="region of interest" description="Disordered" evidence="4">
    <location>
        <begin position="93"/>
        <end position="112"/>
    </location>
</feature>
<dbReference type="InterPro" id="IPR036388">
    <property type="entry name" value="WH-like_DNA-bd_sf"/>
</dbReference>
<evidence type="ECO:0000256" key="4">
    <source>
        <dbReference type="SAM" id="MobiDB-lite"/>
    </source>
</evidence>
<dbReference type="Pfam" id="PF00392">
    <property type="entry name" value="GntR"/>
    <property type="match status" value="1"/>
</dbReference>
<keyword evidence="7" id="KW-1185">Reference proteome</keyword>
<dbReference type="InterPro" id="IPR036390">
    <property type="entry name" value="WH_DNA-bd_sf"/>
</dbReference>
<feature type="region of interest" description="Disordered" evidence="4">
    <location>
        <begin position="174"/>
        <end position="194"/>
    </location>
</feature>
<evidence type="ECO:0000256" key="1">
    <source>
        <dbReference type="ARBA" id="ARBA00023015"/>
    </source>
</evidence>
<dbReference type="PANTHER" id="PTHR43537">
    <property type="entry name" value="TRANSCRIPTIONAL REGULATOR, GNTR FAMILY"/>
    <property type="match status" value="1"/>
</dbReference>
<dbReference type="GO" id="GO:0003700">
    <property type="term" value="F:DNA-binding transcription factor activity"/>
    <property type="evidence" value="ECO:0007669"/>
    <property type="project" value="InterPro"/>
</dbReference>
<feature type="compositionally biased region" description="Polar residues" evidence="4">
    <location>
        <begin position="185"/>
        <end position="194"/>
    </location>
</feature>
<dbReference type="PANTHER" id="PTHR43537:SF24">
    <property type="entry name" value="GLUCONATE OPERON TRANSCRIPTIONAL REPRESSOR"/>
    <property type="match status" value="1"/>
</dbReference>
<evidence type="ECO:0000256" key="3">
    <source>
        <dbReference type="ARBA" id="ARBA00023163"/>
    </source>
</evidence>
<evidence type="ECO:0000313" key="7">
    <source>
        <dbReference type="Proteomes" id="UP000462055"/>
    </source>
</evidence>